<proteinExistence type="predicted"/>
<feature type="compositionally biased region" description="Polar residues" evidence="1">
    <location>
        <begin position="1140"/>
        <end position="1149"/>
    </location>
</feature>
<evidence type="ECO:0000256" key="2">
    <source>
        <dbReference type="SAM" id="Phobius"/>
    </source>
</evidence>
<dbReference type="Proteomes" id="UP000051952">
    <property type="component" value="Unassembled WGS sequence"/>
</dbReference>
<feature type="region of interest" description="Disordered" evidence="1">
    <location>
        <begin position="1"/>
        <end position="23"/>
    </location>
</feature>
<dbReference type="EMBL" id="CYKH01001543">
    <property type="protein sequence ID" value="CUG87560.1"/>
    <property type="molecule type" value="Genomic_DNA"/>
</dbReference>
<feature type="region of interest" description="Disordered" evidence="1">
    <location>
        <begin position="1524"/>
        <end position="1548"/>
    </location>
</feature>
<feature type="compositionally biased region" description="Low complexity" evidence="1">
    <location>
        <begin position="1524"/>
        <end position="1538"/>
    </location>
</feature>
<feature type="transmembrane region" description="Helical" evidence="2">
    <location>
        <begin position="1421"/>
        <end position="1445"/>
    </location>
</feature>
<sequence length="1548" mass="160080">MISNTTATTTSQRRQSCRSVVRQPSTTTTTTTTMFFVFAELLLFVSAIHAVVANAQTLVPLTCPPPATGSFLDNNYTRPTLIIDVSVYNHLPFTTALLVDCATPDLEIVLTNSTSNSNNSHAVVVVENFGLTIENSTVTYLNWTLVTSLRTFQFVATKSILVSSTVPSSVRNALIGFGAGLSEIFNTSIQFDRTNLSVTVTDDDISLYSSMIVDFPYPTSLTNVITINSLRFDVLTCTVMISSTSVTAGFFSLSASTYNVTGLLVVFDTTAMTITSGVPQLLSLGGSLLPLTASDPASRWFASSRGSLVYLSYTTISVMPSTSGTFQNFILLAGSMSSHGNFTLQAFYSSVFIGDPSPNFGAMISFNSDPQSTSLVLLVTMTQCDIMIPFYGQLLTSSSTCNESSVQIQLTSNTFTGTAAYGALFQISANSVSFQDQSSTFFFTYVPSLIGLTTGGCFDQTTVVLSGTRITVAVASTGVDSYSAASMFSFGNLATTVRCGGDASTQSLNLHLISAHINATGLSKDFSLVLASSGRAPWSIAPNISSNVTSFIQTIILSSTVSITYAPKNSASRIAQFVFVQSTPIYLQLRDTNVNVVNADTVTVVNADQGLVILSMAGVAVRNASGTVALLTGVNGTVNLQSTVSSFVAESTSAPCFILLVGIGRSQFMGSTARRTAAVSVTMQSGTVEFTCANTWSDEVVPTPQAHDDAFTGSSLFSFVGPPAGSQIYPHLLSVWLASMTLSSTSGALIGVLGVQMKSVVLQIESSNVTTANGMFVAAAPSSSQDAEGQDAEGQDAEGLTPMVLTVYVTTSHATSLQQSMIRLLNNSQLDSTSMVIFDHSTVTLAGMQLQYRTGNPVVLATLVPAPFAQGVFEFTNSDSLPRSTKVQLHASSVVFGATEAEVRSSAWPSSRASLPSVMTQSNSIPAVLVSESITAGAEALEIVLLNTTLVPTTTRPMSPTIYFAVLHGSLPTTSSSFGTGVAFSMVLQELLVFNLTAAMNASMAGYEAPIVLAYDALNASSAASSDSSLSPLVNVNDYGCYARYATSASGTPAAPHFNEGAPLNNLFNTTFAMYYRGCRDMVPMTLAPTTAAPPTTTMGPTTTTTSTPTSTAAVFSTTTITGESSTTTAHPSTTTHSPNGTLSPAPNATSSTNGSSSTSTTTSTVAPQNGTGSSSTTTTFAPTATGSTSMMPSNSPMSSTTEAPNSTSATTTVSSTTTEAPSTSTTMTSTSSTTTATPTTTNTSTTMIPTPTILSTTTAIPSTTPNTTSSSTVVPMTTTTTSPNTSTPTDSTLVPNTTTTTAVPPSTTAAPAAQAIFFVLTSTTDATLMSRLQAKLALDSDLAQPVVMYVVATSLASTDGNGGGLLGDANERNTTLGFAVTLARDRAVSAANAGSLPGVISAAPINVSPPSAPADDGSNVGAIVGGVIGGIAFLVIVVVVLCCCCKSGGGTGKNTNVPQSHVRFDDDFVMAQAVGSGVMSNMEEMLLTPLVMESGPTVNGTVVAVGAEPKNVTVVVVAPPSTTATSTTYQAPTTQQPHEANDNAIEL</sequence>
<evidence type="ECO:0000256" key="1">
    <source>
        <dbReference type="SAM" id="MobiDB-lite"/>
    </source>
</evidence>
<feature type="region of interest" description="Disordered" evidence="1">
    <location>
        <begin position="1090"/>
        <end position="1297"/>
    </location>
</feature>
<evidence type="ECO:0000313" key="3">
    <source>
        <dbReference type="EMBL" id="CUG87560.1"/>
    </source>
</evidence>
<keyword evidence="2" id="KW-1133">Transmembrane helix</keyword>
<accession>A0A0S4JBJ7</accession>
<reference evidence="4" key="1">
    <citation type="submission" date="2015-09" db="EMBL/GenBank/DDBJ databases">
        <authorList>
            <consortium name="Pathogen Informatics"/>
        </authorList>
    </citation>
    <scope>NUCLEOTIDE SEQUENCE [LARGE SCALE GENOMIC DNA]</scope>
    <source>
        <strain evidence="4">Lake Konstanz</strain>
    </source>
</reference>
<name>A0A0S4JBJ7_BODSA</name>
<protein>
    <submittedName>
        <fullName evidence="3">Membrane-associated protein, putative</fullName>
    </submittedName>
</protein>
<organism evidence="3 4">
    <name type="scientific">Bodo saltans</name>
    <name type="common">Flagellated protozoan</name>
    <dbReference type="NCBI Taxonomy" id="75058"/>
    <lineage>
        <taxon>Eukaryota</taxon>
        <taxon>Discoba</taxon>
        <taxon>Euglenozoa</taxon>
        <taxon>Kinetoplastea</taxon>
        <taxon>Metakinetoplastina</taxon>
        <taxon>Eubodonida</taxon>
        <taxon>Bodonidae</taxon>
        <taxon>Bodo</taxon>
    </lineage>
</organism>
<feature type="compositionally biased region" description="Low complexity" evidence="1">
    <location>
        <begin position="1150"/>
        <end position="1297"/>
    </location>
</feature>
<gene>
    <name evidence="3" type="ORF">BSAL_10825</name>
</gene>
<evidence type="ECO:0000313" key="4">
    <source>
        <dbReference type="Proteomes" id="UP000051952"/>
    </source>
</evidence>
<keyword evidence="4" id="KW-1185">Reference proteome</keyword>
<keyword evidence="2" id="KW-0812">Transmembrane</keyword>
<keyword evidence="2" id="KW-0472">Membrane</keyword>
<feature type="compositionally biased region" description="Low complexity" evidence="1">
    <location>
        <begin position="1090"/>
        <end position="1139"/>
    </location>
</feature>
<dbReference type="VEuPathDB" id="TriTrypDB:BSAL_10825"/>